<protein>
    <submittedName>
        <fullName evidence="1">Cytochrome c oxidase subunit 1</fullName>
    </submittedName>
</protein>
<organism evidence="1 2">
    <name type="scientific">Atta colombica</name>
    <dbReference type="NCBI Taxonomy" id="520822"/>
    <lineage>
        <taxon>Eukaryota</taxon>
        <taxon>Metazoa</taxon>
        <taxon>Ecdysozoa</taxon>
        <taxon>Arthropoda</taxon>
        <taxon>Hexapoda</taxon>
        <taxon>Insecta</taxon>
        <taxon>Pterygota</taxon>
        <taxon>Neoptera</taxon>
        <taxon>Endopterygota</taxon>
        <taxon>Hymenoptera</taxon>
        <taxon>Apocrita</taxon>
        <taxon>Aculeata</taxon>
        <taxon>Formicoidea</taxon>
        <taxon>Formicidae</taxon>
        <taxon>Myrmicinae</taxon>
        <taxon>Atta</taxon>
    </lineage>
</organism>
<proteinExistence type="predicted"/>
<dbReference type="STRING" id="520822.A0A195BBQ0"/>
<sequence>EDWTVSSDDMEAGAQRGVIRYVVTRCLHSENPGIVVINKGRKASHRKSAMVSERDQMNGWIDSPHDTLWKFTFFDHLEVYILILSKFNLISHIAINEIGKEETFDSLDII</sequence>
<keyword evidence="2" id="KW-1185">Reference proteome</keyword>
<dbReference type="AlphaFoldDB" id="A0A195BBQ0"/>
<feature type="non-terminal residue" evidence="1">
    <location>
        <position position="1"/>
    </location>
</feature>
<name>A0A195BBQ0_9HYME</name>
<evidence type="ECO:0000313" key="2">
    <source>
        <dbReference type="Proteomes" id="UP000078540"/>
    </source>
</evidence>
<dbReference type="EMBL" id="KQ976524">
    <property type="protein sequence ID" value="KYM81986.1"/>
    <property type="molecule type" value="Genomic_DNA"/>
</dbReference>
<gene>
    <name evidence="1" type="ORF">ALC53_07534</name>
</gene>
<reference evidence="1 2" key="1">
    <citation type="submission" date="2015-09" db="EMBL/GenBank/DDBJ databases">
        <title>Atta colombica WGS genome.</title>
        <authorList>
            <person name="Nygaard S."/>
            <person name="Hu H."/>
            <person name="Boomsma J."/>
            <person name="Zhang G."/>
        </authorList>
    </citation>
    <scope>NUCLEOTIDE SEQUENCE [LARGE SCALE GENOMIC DNA]</scope>
    <source>
        <strain evidence="1">Treedump-2</strain>
        <tissue evidence="1">Whole body</tissue>
    </source>
</reference>
<accession>A0A195BBQ0</accession>
<dbReference type="Proteomes" id="UP000078540">
    <property type="component" value="Unassembled WGS sequence"/>
</dbReference>
<evidence type="ECO:0000313" key="1">
    <source>
        <dbReference type="EMBL" id="KYM81986.1"/>
    </source>
</evidence>